<keyword evidence="4" id="KW-1185">Reference proteome</keyword>
<feature type="compositionally biased region" description="Pro residues" evidence="1">
    <location>
        <begin position="1206"/>
        <end position="1220"/>
    </location>
</feature>
<name>A0ABP0SR01_9DINO</name>
<feature type="compositionally biased region" description="Polar residues" evidence="1">
    <location>
        <begin position="1260"/>
        <end position="1273"/>
    </location>
</feature>
<feature type="region of interest" description="Disordered" evidence="1">
    <location>
        <begin position="372"/>
        <end position="397"/>
    </location>
</feature>
<dbReference type="Proteomes" id="UP001642464">
    <property type="component" value="Unassembled WGS sequence"/>
</dbReference>
<organism evidence="3 4">
    <name type="scientific">Durusdinium trenchii</name>
    <dbReference type="NCBI Taxonomy" id="1381693"/>
    <lineage>
        <taxon>Eukaryota</taxon>
        <taxon>Sar</taxon>
        <taxon>Alveolata</taxon>
        <taxon>Dinophyceae</taxon>
        <taxon>Suessiales</taxon>
        <taxon>Symbiodiniaceae</taxon>
        <taxon>Durusdinium</taxon>
    </lineage>
</organism>
<evidence type="ECO:0000256" key="1">
    <source>
        <dbReference type="SAM" id="MobiDB-lite"/>
    </source>
</evidence>
<feature type="compositionally biased region" description="Polar residues" evidence="1">
    <location>
        <begin position="1307"/>
        <end position="1333"/>
    </location>
</feature>
<dbReference type="GO" id="GO:0004386">
    <property type="term" value="F:helicase activity"/>
    <property type="evidence" value="ECO:0007669"/>
    <property type="project" value="UniProtKB-KW"/>
</dbReference>
<keyword evidence="3" id="KW-0067">ATP-binding</keyword>
<reference evidence="3 4" key="1">
    <citation type="submission" date="2024-02" db="EMBL/GenBank/DDBJ databases">
        <authorList>
            <person name="Chen Y."/>
            <person name="Shah S."/>
            <person name="Dougan E. K."/>
            <person name="Thang M."/>
            <person name="Chan C."/>
        </authorList>
    </citation>
    <scope>NUCLEOTIDE SEQUENCE [LARGE SCALE GENOMIC DNA]</scope>
</reference>
<dbReference type="EMBL" id="CAXAMM010044425">
    <property type="protein sequence ID" value="CAK9114630.1"/>
    <property type="molecule type" value="Genomic_DNA"/>
</dbReference>
<keyword evidence="3" id="KW-0347">Helicase</keyword>
<feature type="compositionally biased region" description="Low complexity" evidence="1">
    <location>
        <begin position="1367"/>
        <end position="1377"/>
    </location>
</feature>
<feature type="domain" description="Integrase catalytic" evidence="2">
    <location>
        <begin position="713"/>
        <end position="884"/>
    </location>
</feature>
<sequence>MTEEDEKRMDDTDQSHLASQWALLSSKERRVQLFLARWHALNLPKWTPETQYDFLPPTLTDEQLRVARKEIDVIPEFFYKATRLPVITFANHRLFLQHIKSEHSVVALWNWFAGSGRLALCMSRPPFCQIPLFPIDLRHGWDVNSPEHQGALRDILHYFRPSVTTFEPRCKWWSRSGNRRDWLETQRLRSQEQPMLDYIASTIDVIADDYDKNYLVENPSSSAIWKHSPLQRLSSRRDFRRSTAHQCRFQPHTRDGERYKKATDFGVNFALHRTLRRCLCHFGHVQLQGYDSLSHQQRTAAAALYPHALCQALCYDIIEHINNNSNKADNHVRTCARDVRDAPGSGQHFRHHRGLKTGVSDTSVRLEDRCTKDADDASGSGQHFSHRRGSVSSKTNVTLAPPLGLTPTHEETFCTTSQPHAIFAFPPALRELDVDRIQISGDWQLVQSIHEKEMKLCLAVLLEHIANAAKSTAYTKIYLSPERTPPEDVAPLFDRIIMSFKANFEILMAAGFYLHPEDDPASLDLLMTVHGFCHEQNRILQVQLLADWSTVDIVEYKAELRRGYDTSIPTLVLVGCLTEAGARALGDRRRLTTKTPDTLKKDRERIPLTPAPKSGEAVLPRHPQQDDDVIKVQSDRLQPFHPSTDLKNLPSKLIQASKDEQVRLLRGLHERFWHAGPQDTMRLLQHMILPKDIVNLGIQVSKECPECRQFAAKLHRPMVKSHLAIAFNQEVLFDYFFLWSEVFLIFMDSAIRWKTGVHVSGRSSAEFLRSFHQNWLRLFGPPDLLLGDQEGCFTSSEVSTFCERLGIGRAFVGKDSFFSKGLVERHIALVKSSMLKLNEAAKRHGLTIDYDNLIQSNLLLEYNGFNPQAALTGQQAKDMWNLDSTNLQSTAGATERNPDYAEKIIRTRLLAKQCLIQSVIEERLAIATKMKQQKHPLELLLPGMMVDVYRHHPYVGQDQLGWHGPAEVLSVQRLTGAVIVSLQGQPLTVAISSVRRHIAADFFTDCCLSSTPSTTTCNAEIVKTYHSEIWSSAITQNAQAMQSIMDIVEGEPSGITTWLGYRLNDNHQMICLPPGFLLDDNKLIQLGRQLGWRERIGNFSGVIYGTDLRRLHPPRHHKRGILLRWQRQFRSDYSLQEITLKDHITYTGKHHMGWNTLYFYSYHTKETIDDPPLAQPQDIDWDDISSIPPDSEPPADNSLNDLLIPPQAPDMPPDAPQHPPHAPRDQGQPQPMTAIAPTPHVPQDPPYAPQPPTFNPAPFQPSSDMSNDLSSPEHSMPEPSISDIIMGDQPPDDPGAPQPPGAPGISAPTTAPATQLPQLRQPTSSITSKQTPLQPGPLRIQQHKVPASATVRQPQRSSFPESRQQKPRTTSTSTTPQLPLPAPTPPITTRSKSQKNGLDSPELPTSKHHKGDDPEPADPIGHLPLASDDALTAPSSSSAQCLPRRSTATAQRSSPYERQPLVDKTKIEEDDFPSDPAGPSLPLATPAEQPSASSAFEPSPKMSSADDKPSWNEPELQDSSSGLDDSSRTIEYPDEPSSGTIDYRDKDEDETNL</sequence>
<evidence type="ECO:0000313" key="3">
    <source>
        <dbReference type="EMBL" id="CAK9114630.1"/>
    </source>
</evidence>
<dbReference type="InterPro" id="IPR012337">
    <property type="entry name" value="RNaseH-like_sf"/>
</dbReference>
<evidence type="ECO:0000259" key="2">
    <source>
        <dbReference type="PROSITE" id="PS50994"/>
    </source>
</evidence>
<comment type="caution">
    <text evidence="3">The sequence shown here is derived from an EMBL/GenBank/DDBJ whole genome shotgun (WGS) entry which is preliminary data.</text>
</comment>
<feature type="compositionally biased region" description="Pro residues" evidence="1">
    <location>
        <begin position="1292"/>
        <end position="1302"/>
    </location>
</feature>
<proteinExistence type="predicted"/>
<evidence type="ECO:0000313" key="4">
    <source>
        <dbReference type="Proteomes" id="UP001642464"/>
    </source>
</evidence>
<dbReference type="SUPFAM" id="SSF53098">
    <property type="entry name" value="Ribonuclease H-like"/>
    <property type="match status" value="1"/>
</dbReference>
<dbReference type="Gene3D" id="3.30.420.10">
    <property type="entry name" value="Ribonuclease H-like superfamily/Ribonuclease H"/>
    <property type="match status" value="1"/>
</dbReference>
<dbReference type="InterPro" id="IPR036397">
    <property type="entry name" value="RNaseH_sf"/>
</dbReference>
<gene>
    <name evidence="3" type="ORF">SCF082_LOCUS53086</name>
</gene>
<keyword evidence="3" id="KW-0378">Hydrolase</keyword>
<protein>
    <submittedName>
        <fullName evidence="3">ATP-dependent RNA helicase ded1</fullName>
    </submittedName>
</protein>
<feature type="non-terminal residue" evidence="3">
    <location>
        <position position="1553"/>
    </location>
</feature>
<feature type="compositionally biased region" description="Polar residues" evidence="1">
    <location>
        <begin position="1433"/>
        <end position="1456"/>
    </location>
</feature>
<dbReference type="InterPro" id="IPR001584">
    <property type="entry name" value="Integrase_cat-core"/>
</dbReference>
<feature type="compositionally biased region" description="Pro residues" evidence="1">
    <location>
        <begin position="1239"/>
        <end position="1259"/>
    </location>
</feature>
<feature type="compositionally biased region" description="Polar residues" evidence="1">
    <location>
        <begin position="1350"/>
        <end position="1361"/>
    </location>
</feature>
<accession>A0ABP0SR01</accession>
<dbReference type="PROSITE" id="PS50994">
    <property type="entry name" value="INTEGRASE"/>
    <property type="match status" value="1"/>
</dbReference>
<keyword evidence="3" id="KW-0547">Nucleotide-binding</keyword>
<feature type="region of interest" description="Disordered" evidence="1">
    <location>
        <begin position="1169"/>
        <end position="1553"/>
    </location>
</feature>